<dbReference type="PANTHER" id="PTHR39560">
    <property type="entry name" value="PROTEIN ADENYLYLTRANSFERASE FIC-RELATED"/>
    <property type="match status" value="1"/>
</dbReference>
<evidence type="ECO:0000256" key="3">
    <source>
        <dbReference type="ARBA" id="ARBA00022741"/>
    </source>
</evidence>
<dbReference type="EMBL" id="RBOC01000074">
    <property type="protein sequence ID" value="RMM11024.1"/>
    <property type="molecule type" value="Genomic_DNA"/>
</dbReference>
<dbReference type="EC" id="2.7.7.108" evidence="5"/>
<dbReference type="GO" id="GO:0070733">
    <property type="term" value="F:AMPylase activity"/>
    <property type="evidence" value="ECO:0007669"/>
    <property type="project" value="UniProtKB-EC"/>
</dbReference>
<organism evidence="9 10">
    <name type="scientific">Pseudomonas caricapapayae</name>
    <dbReference type="NCBI Taxonomy" id="46678"/>
    <lineage>
        <taxon>Bacteria</taxon>
        <taxon>Pseudomonadati</taxon>
        <taxon>Pseudomonadota</taxon>
        <taxon>Gammaproteobacteria</taxon>
        <taxon>Pseudomonadales</taxon>
        <taxon>Pseudomonadaceae</taxon>
        <taxon>Pseudomonas</taxon>
    </lineage>
</organism>
<evidence type="ECO:0000256" key="1">
    <source>
        <dbReference type="ARBA" id="ARBA00022679"/>
    </source>
</evidence>
<dbReference type="Proteomes" id="UP000278587">
    <property type="component" value="Unassembled WGS sequence"/>
</dbReference>
<keyword evidence="3" id="KW-0547">Nucleotide-binding</keyword>
<evidence type="ECO:0000256" key="4">
    <source>
        <dbReference type="ARBA" id="ARBA00022840"/>
    </source>
</evidence>
<protein>
    <recommendedName>
        <fullName evidence="5">protein adenylyltransferase</fullName>
        <ecNumber evidence="5">2.7.7.108</ecNumber>
    </recommendedName>
</protein>
<accession>A0A0P9JX52</accession>
<evidence type="ECO:0000256" key="2">
    <source>
        <dbReference type="ARBA" id="ARBA00022695"/>
    </source>
</evidence>
<sequence>MDRYDASHDHYCYPDSSVLKNRLNIQGMDDLEAAEREITAITVNRIKYVAPPYSLDTLKRLHHQLFSDLYAWAGKVRSVDISKGGTRFCTSARIEAEALKIFAGLKKINWLKELEKDAFCGHLAEYYCELNMIHPFREGNGRVQRILFEHLALSADYELDWESISQDEWVKANIDGVDVNYGPMKDIFNRIVTP</sequence>
<dbReference type="AlphaFoldDB" id="A0A0P9JX52"/>
<dbReference type="InterPro" id="IPR036597">
    <property type="entry name" value="Fido-like_dom_sf"/>
</dbReference>
<dbReference type="GO" id="GO:0051302">
    <property type="term" value="P:regulation of cell division"/>
    <property type="evidence" value="ECO:0007669"/>
    <property type="project" value="TreeGrafter"/>
</dbReference>
<proteinExistence type="predicted"/>
<keyword evidence="2" id="KW-0548">Nucleotidyltransferase</keyword>
<dbReference type="Gene3D" id="1.10.3290.10">
    <property type="entry name" value="Fido-like domain"/>
    <property type="match status" value="1"/>
</dbReference>
<comment type="catalytic activity">
    <reaction evidence="6">
        <text>L-threonyl-[protein] + ATP = 3-O-(5'-adenylyl)-L-threonyl-[protein] + diphosphate</text>
        <dbReference type="Rhea" id="RHEA:54292"/>
        <dbReference type="Rhea" id="RHEA-COMP:11060"/>
        <dbReference type="Rhea" id="RHEA-COMP:13847"/>
        <dbReference type="ChEBI" id="CHEBI:30013"/>
        <dbReference type="ChEBI" id="CHEBI:30616"/>
        <dbReference type="ChEBI" id="CHEBI:33019"/>
        <dbReference type="ChEBI" id="CHEBI:138113"/>
        <dbReference type="EC" id="2.7.7.108"/>
    </reaction>
</comment>
<dbReference type="Pfam" id="PF02661">
    <property type="entry name" value="Fic"/>
    <property type="match status" value="1"/>
</dbReference>
<evidence type="ECO:0000313" key="10">
    <source>
        <dbReference type="Proteomes" id="UP000278587"/>
    </source>
</evidence>
<feature type="domain" description="Fido" evidence="8">
    <location>
        <begin position="53"/>
        <end position="193"/>
    </location>
</feature>
<dbReference type="InterPro" id="IPR003812">
    <property type="entry name" value="Fido"/>
</dbReference>
<dbReference type="PROSITE" id="PS51459">
    <property type="entry name" value="FIDO"/>
    <property type="match status" value="1"/>
</dbReference>
<name>A0A0P9JX52_9PSED</name>
<keyword evidence="4" id="KW-0067">ATP-binding</keyword>
<comment type="catalytic activity">
    <reaction evidence="7">
        <text>L-tyrosyl-[protein] + ATP = O-(5'-adenylyl)-L-tyrosyl-[protein] + diphosphate</text>
        <dbReference type="Rhea" id="RHEA:54288"/>
        <dbReference type="Rhea" id="RHEA-COMP:10136"/>
        <dbReference type="Rhea" id="RHEA-COMP:13846"/>
        <dbReference type="ChEBI" id="CHEBI:30616"/>
        <dbReference type="ChEBI" id="CHEBI:33019"/>
        <dbReference type="ChEBI" id="CHEBI:46858"/>
        <dbReference type="ChEBI" id="CHEBI:83624"/>
        <dbReference type="EC" id="2.7.7.108"/>
    </reaction>
</comment>
<evidence type="ECO:0000256" key="6">
    <source>
        <dbReference type="ARBA" id="ARBA00047939"/>
    </source>
</evidence>
<evidence type="ECO:0000313" key="9">
    <source>
        <dbReference type="EMBL" id="RMM11024.1"/>
    </source>
</evidence>
<comment type="caution">
    <text evidence="9">The sequence shown here is derived from an EMBL/GenBank/DDBJ whole genome shotgun (WGS) entry which is preliminary data.</text>
</comment>
<keyword evidence="1" id="KW-0808">Transferase</keyword>
<evidence type="ECO:0000259" key="8">
    <source>
        <dbReference type="PROSITE" id="PS51459"/>
    </source>
</evidence>
<dbReference type="OrthoDB" id="9807853at2"/>
<dbReference type="NCBIfam" id="NF007672">
    <property type="entry name" value="PRK10347.1"/>
    <property type="match status" value="1"/>
</dbReference>
<evidence type="ECO:0000256" key="5">
    <source>
        <dbReference type="ARBA" id="ARBA00034531"/>
    </source>
</evidence>
<evidence type="ECO:0000256" key="7">
    <source>
        <dbReference type="ARBA" id="ARBA00048696"/>
    </source>
</evidence>
<dbReference type="GO" id="GO:0005524">
    <property type="term" value="F:ATP binding"/>
    <property type="evidence" value="ECO:0007669"/>
    <property type="project" value="UniProtKB-KW"/>
</dbReference>
<dbReference type="RefSeq" id="WP_055010423.1">
    <property type="nucleotide sequence ID" value="NZ_LJPW01000146.1"/>
</dbReference>
<gene>
    <name evidence="9" type="ORF">ALQ84_02842</name>
</gene>
<reference evidence="9 10" key="1">
    <citation type="submission" date="2018-08" db="EMBL/GenBank/DDBJ databases">
        <title>Recombination of ecologically and evolutionarily significant loci maintains genetic cohesion in the Pseudomonas syringae species complex.</title>
        <authorList>
            <person name="Dillon M."/>
            <person name="Thakur S."/>
            <person name="Almeida R.N.D."/>
            <person name="Weir B.S."/>
            <person name="Guttman D.S."/>
        </authorList>
    </citation>
    <scope>NUCLEOTIDE SEQUENCE [LARGE SCALE GENOMIC DNA]</scope>
    <source>
        <strain evidence="9 10">ICMP 4086</strain>
    </source>
</reference>
<dbReference type="PANTHER" id="PTHR39560:SF1">
    <property type="entry name" value="PROTEIN ADENYLYLTRANSFERASE FIC-RELATED"/>
    <property type="match status" value="1"/>
</dbReference>
<dbReference type="SUPFAM" id="SSF140931">
    <property type="entry name" value="Fic-like"/>
    <property type="match status" value="1"/>
</dbReference>